<dbReference type="EMBL" id="QUSG01000021">
    <property type="protein sequence ID" value="KAA3521830.1"/>
    <property type="molecule type" value="Genomic_DNA"/>
</dbReference>
<name>A0A368NXN6_AGRVI</name>
<evidence type="ECO:0000313" key="2">
    <source>
        <dbReference type="Proteomes" id="UP000436911"/>
    </source>
</evidence>
<proteinExistence type="predicted"/>
<evidence type="ECO:0000313" key="1">
    <source>
        <dbReference type="EMBL" id="KAA3521830.1"/>
    </source>
</evidence>
<organism evidence="1 2">
    <name type="scientific">Agrobacterium vitis</name>
    <name type="common">Rhizobium vitis</name>
    <dbReference type="NCBI Taxonomy" id="373"/>
    <lineage>
        <taxon>Bacteria</taxon>
        <taxon>Pseudomonadati</taxon>
        <taxon>Pseudomonadota</taxon>
        <taxon>Alphaproteobacteria</taxon>
        <taxon>Hyphomicrobiales</taxon>
        <taxon>Rhizobiaceae</taxon>
        <taxon>Rhizobium/Agrobacterium group</taxon>
        <taxon>Agrobacterium</taxon>
    </lineage>
</organism>
<reference evidence="1 2" key="1">
    <citation type="submission" date="2018-08" db="EMBL/GenBank/DDBJ databases">
        <title>Genome sequencing of Agrobacterium vitis strain ICMP 10754.</title>
        <authorList>
            <person name="Visnovsky S.B."/>
            <person name="Pitman A.R."/>
        </authorList>
    </citation>
    <scope>NUCLEOTIDE SEQUENCE [LARGE SCALE GENOMIC DNA]</scope>
    <source>
        <strain evidence="1 2">ICMP 10754</strain>
    </source>
</reference>
<gene>
    <name evidence="1" type="ORF">DXT89_22910</name>
</gene>
<accession>A0A368NXN6</accession>
<dbReference type="OrthoDB" id="1523598at2"/>
<dbReference type="Proteomes" id="UP000436911">
    <property type="component" value="Unassembled WGS sequence"/>
</dbReference>
<dbReference type="GeneID" id="60681511"/>
<sequence length="69" mass="7550">MNFIGTARRLSLDDFVRGARRIGCEVAALRSVAAVEARGRGFDAQNRPIVLPEVMSSFATSRSPSARKR</sequence>
<dbReference type="RefSeq" id="WP_060716334.1">
    <property type="nucleotide sequence ID" value="NZ_CP055265.1"/>
</dbReference>
<comment type="caution">
    <text evidence="1">The sequence shown here is derived from an EMBL/GenBank/DDBJ whole genome shotgun (WGS) entry which is preliminary data.</text>
</comment>
<dbReference type="AlphaFoldDB" id="A0A368NXN6"/>
<protein>
    <submittedName>
        <fullName evidence="1">Uncharacterized protein</fullName>
    </submittedName>
</protein>